<dbReference type="EMBL" id="KV878127">
    <property type="protein sequence ID" value="OJI99901.1"/>
    <property type="molecule type" value="Genomic_DNA"/>
</dbReference>
<protein>
    <submittedName>
        <fullName evidence="1">Uncharacterized protein</fullName>
    </submittedName>
</protein>
<dbReference type="AlphaFoldDB" id="A0A1L9PEJ4"/>
<dbReference type="Proteomes" id="UP000184073">
    <property type="component" value="Unassembled WGS sequence"/>
</dbReference>
<dbReference type="GeneID" id="63730261"/>
<evidence type="ECO:0000313" key="1">
    <source>
        <dbReference type="EMBL" id="OJI99901.1"/>
    </source>
</evidence>
<evidence type="ECO:0000313" key="2">
    <source>
        <dbReference type="Proteomes" id="UP000184073"/>
    </source>
</evidence>
<accession>A0A1L9PEJ4</accession>
<dbReference type="RefSeq" id="XP_040665664.1">
    <property type="nucleotide sequence ID" value="XM_040814750.1"/>
</dbReference>
<proteinExistence type="predicted"/>
<gene>
    <name evidence="1" type="ORF">ASPVEDRAFT_531303</name>
</gene>
<reference evidence="2" key="1">
    <citation type="journal article" date="2017" name="Genome Biol.">
        <title>Comparative genomics reveals high biological diversity and specific adaptations in the industrially and medically important fungal genus Aspergillus.</title>
        <authorList>
            <person name="de Vries R.P."/>
            <person name="Riley R."/>
            <person name="Wiebenga A."/>
            <person name="Aguilar-Osorio G."/>
            <person name="Amillis S."/>
            <person name="Uchima C.A."/>
            <person name="Anderluh G."/>
            <person name="Asadollahi M."/>
            <person name="Askin M."/>
            <person name="Barry K."/>
            <person name="Battaglia E."/>
            <person name="Bayram O."/>
            <person name="Benocci T."/>
            <person name="Braus-Stromeyer S.A."/>
            <person name="Caldana C."/>
            <person name="Canovas D."/>
            <person name="Cerqueira G.C."/>
            <person name="Chen F."/>
            <person name="Chen W."/>
            <person name="Choi C."/>
            <person name="Clum A."/>
            <person name="Dos Santos R.A."/>
            <person name="Damasio A.R."/>
            <person name="Diallinas G."/>
            <person name="Emri T."/>
            <person name="Fekete E."/>
            <person name="Flipphi M."/>
            <person name="Freyberg S."/>
            <person name="Gallo A."/>
            <person name="Gournas C."/>
            <person name="Habgood R."/>
            <person name="Hainaut M."/>
            <person name="Harispe M.L."/>
            <person name="Henrissat B."/>
            <person name="Hilden K.S."/>
            <person name="Hope R."/>
            <person name="Hossain A."/>
            <person name="Karabika E."/>
            <person name="Karaffa L."/>
            <person name="Karanyi Z."/>
            <person name="Krasevec N."/>
            <person name="Kuo A."/>
            <person name="Kusch H."/>
            <person name="LaButti K."/>
            <person name="Lagendijk E.L."/>
            <person name="Lapidus A."/>
            <person name="Levasseur A."/>
            <person name="Lindquist E."/>
            <person name="Lipzen A."/>
            <person name="Logrieco A.F."/>
            <person name="MacCabe A."/>
            <person name="Maekelae M.R."/>
            <person name="Malavazi I."/>
            <person name="Melin P."/>
            <person name="Meyer V."/>
            <person name="Mielnichuk N."/>
            <person name="Miskei M."/>
            <person name="Molnar A.P."/>
            <person name="Mule G."/>
            <person name="Ngan C.Y."/>
            <person name="Orejas M."/>
            <person name="Orosz E."/>
            <person name="Ouedraogo J.P."/>
            <person name="Overkamp K.M."/>
            <person name="Park H.-S."/>
            <person name="Perrone G."/>
            <person name="Piumi F."/>
            <person name="Punt P.J."/>
            <person name="Ram A.F."/>
            <person name="Ramon A."/>
            <person name="Rauscher S."/>
            <person name="Record E."/>
            <person name="Riano-Pachon D.M."/>
            <person name="Robert V."/>
            <person name="Roehrig J."/>
            <person name="Ruller R."/>
            <person name="Salamov A."/>
            <person name="Salih N.S."/>
            <person name="Samson R.A."/>
            <person name="Sandor E."/>
            <person name="Sanguinetti M."/>
            <person name="Schuetze T."/>
            <person name="Sepcic K."/>
            <person name="Shelest E."/>
            <person name="Sherlock G."/>
            <person name="Sophianopoulou V."/>
            <person name="Squina F.M."/>
            <person name="Sun H."/>
            <person name="Susca A."/>
            <person name="Todd R.B."/>
            <person name="Tsang A."/>
            <person name="Unkles S.E."/>
            <person name="van de Wiele N."/>
            <person name="van Rossen-Uffink D."/>
            <person name="Oliveira J.V."/>
            <person name="Vesth T.C."/>
            <person name="Visser J."/>
            <person name="Yu J.-H."/>
            <person name="Zhou M."/>
            <person name="Andersen M.R."/>
            <person name="Archer D.B."/>
            <person name="Baker S.E."/>
            <person name="Benoit I."/>
            <person name="Brakhage A.A."/>
            <person name="Braus G.H."/>
            <person name="Fischer R."/>
            <person name="Frisvad J.C."/>
            <person name="Goldman G.H."/>
            <person name="Houbraken J."/>
            <person name="Oakley B."/>
            <person name="Pocsi I."/>
            <person name="Scazzocchio C."/>
            <person name="Seiboth B."/>
            <person name="vanKuyk P.A."/>
            <person name="Wortman J."/>
            <person name="Dyer P.S."/>
            <person name="Grigoriev I.V."/>
        </authorList>
    </citation>
    <scope>NUCLEOTIDE SEQUENCE [LARGE SCALE GENOMIC DNA]</scope>
    <source>
        <strain evidence="2">CBS 583.65</strain>
    </source>
</reference>
<sequence length="110" mass="12241">MDVMSLLCFPAVHSCRVLANHRPAIAWAFVICGAVGRNRRNEGPSCAPLCPVWAIWGLRRQRQKTRTAGSTRVFFFLFFGLRAHTTSRSTTSQSMSLSSLALQCIHYSAP</sequence>
<keyword evidence="2" id="KW-1185">Reference proteome</keyword>
<dbReference type="VEuPathDB" id="FungiDB:ASPVEDRAFT_531303"/>
<name>A0A1L9PEJ4_ASPVE</name>
<organism evidence="1 2">
    <name type="scientific">Aspergillus versicolor CBS 583.65</name>
    <dbReference type="NCBI Taxonomy" id="1036611"/>
    <lineage>
        <taxon>Eukaryota</taxon>
        <taxon>Fungi</taxon>
        <taxon>Dikarya</taxon>
        <taxon>Ascomycota</taxon>
        <taxon>Pezizomycotina</taxon>
        <taxon>Eurotiomycetes</taxon>
        <taxon>Eurotiomycetidae</taxon>
        <taxon>Eurotiales</taxon>
        <taxon>Aspergillaceae</taxon>
        <taxon>Aspergillus</taxon>
        <taxon>Aspergillus subgen. Nidulantes</taxon>
    </lineage>
</organism>